<dbReference type="InterPro" id="IPR010227">
    <property type="entry name" value="NADH_Q_OxRdtase_chainM/4"/>
</dbReference>
<comment type="subcellular location">
    <subcellularLocation>
        <location evidence="1">Endomembrane system</location>
        <topology evidence="1">Multi-pass membrane protein</topology>
    </subcellularLocation>
    <subcellularLocation>
        <location evidence="7">Membrane</location>
        <topology evidence="7">Multi-pass membrane protein</topology>
    </subcellularLocation>
</comment>
<dbReference type="EC" id="1.6.5.3" evidence="10"/>
<evidence type="ECO:0000256" key="5">
    <source>
        <dbReference type="ARBA" id="ARBA00023136"/>
    </source>
</evidence>
<dbReference type="NCBIfam" id="NF005060">
    <property type="entry name" value="PRK06473.1"/>
    <property type="match status" value="1"/>
</dbReference>
<proteinExistence type="inferred from homology"/>
<evidence type="ECO:0000256" key="6">
    <source>
        <dbReference type="ARBA" id="ARBA00025624"/>
    </source>
</evidence>
<feature type="transmembrane region" description="Helical" evidence="8">
    <location>
        <begin position="31"/>
        <end position="50"/>
    </location>
</feature>
<dbReference type="PANTHER" id="PTHR43507:SF21">
    <property type="entry name" value="NAD(P)H-QUINONE OXIDOREDUCTASE CHAIN 4, CHLOROPLASTIC"/>
    <property type="match status" value="1"/>
</dbReference>
<feature type="transmembrane region" description="Helical" evidence="8">
    <location>
        <begin position="70"/>
        <end position="96"/>
    </location>
</feature>
<dbReference type="Proteomes" id="UP000034681">
    <property type="component" value="Unassembled WGS sequence"/>
</dbReference>
<feature type="transmembrane region" description="Helical" evidence="8">
    <location>
        <begin position="329"/>
        <end position="347"/>
    </location>
</feature>
<evidence type="ECO:0000313" key="11">
    <source>
        <dbReference type="Proteomes" id="UP000034681"/>
    </source>
</evidence>
<evidence type="ECO:0000313" key="10">
    <source>
        <dbReference type="EMBL" id="KKJ01556.1"/>
    </source>
</evidence>
<feature type="transmembrane region" description="Helical" evidence="8">
    <location>
        <begin position="298"/>
        <end position="317"/>
    </location>
</feature>
<keyword evidence="3 7" id="KW-0812">Transmembrane</keyword>
<feature type="transmembrane region" description="Helical" evidence="8">
    <location>
        <begin position="6"/>
        <end position="24"/>
    </location>
</feature>
<feature type="transmembrane region" description="Helical" evidence="8">
    <location>
        <begin position="447"/>
        <end position="465"/>
    </location>
</feature>
<dbReference type="InterPro" id="IPR003918">
    <property type="entry name" value="NADH_UbQ_OxRdtase"/>
</dbReference>
<protein>
    <submittedName>
        <fullName evidence="10">NAD(P)H-quinone oxidoreductase subunit D4</fullName>
        <ecNumber evidence="10">1.6.5.3</ecNumber>
    </submittedName>
</protein>
<dbReference type="GO" id="GO:0048039">
    <property type="term" value="F:ubiquinone binding"/>
    <property type="evidence" value="ECO:0007669"/>
    <property type="project" value="TreeGrafter"/>
</dbReference>
<feature type="transmembrane region" description="Helical" evidence="8">
    <location>
        <begin position="162"/>
        <end position="184"/>
    </location>
</feature>
<evidence type="ECO:0000259" key="9">
    <source>
        <dbReference type="Pfam" id="PF00361"/>
    </source>
</evidence>
<evidence type="ECO:0000256" key="4">
    <source>
        <dbReference type="ARBA" id="ARBA00022989"/>
    </source>
</evidence>
<dbReference type="GO" id="GO:0015990">
    <property type="term" value="P:electron transport coupled proton transport"/>
    <property type="evidence" value="ECO:0007669"/>
    <property type="project" value="TreeGrafter"/>
</dbReference>
<feature type="transmembrane region" description="Helical" evidence="8">
    <location>
        <begin position="269"/>
        <end position="291"/>
    </location>
</feature>
<dbReference type="OrthoDB" id="9811718at2"/>
<gene>
    <name evidence="10" type="ORF">PROH_04465</name>
</gene>
<dbReference type="Pfam" id="PF00361">
    <property type="entry name" value="Proton_antipo_M"/>
    <property type="match status" value="1"/>
</dbReference>
<dbReference type="PANTHER" id="PTHR43507">
    <property type="entry name" value="NADH-UBIQUINONE OXIDOREDUCTASE CHAIN 4"/>
    <property type="match status" value="1"/>
</dbReference>
<evidence type="ECO:0000256" key="1">
    <source>
        <dbReference type="ARBA" id="ARBA00004127"/>
    </source>
</evidence>
<dbReference type="eggNOG" id="COG1008">
    <property type="taxonomic scope" value="Bacteria"/>
</dbReference>
<comment type="caution">
    <text evidence="10">The sequence shown here is derived from an EMBL/GenBank/DDBJ whole genome shotgun (WGS) entry which is preliminary data.</text>
</comment>
<keyword evidence="4 8" id="KW-1133">Transmembrane helix</keyword>
<dbReference type="GO" id="GO:0042773">
    <property type="term" value="P:ATP synthesis coupled electron transport"/>
    <property type="evidence" value="ECO:0007669"/>
    <property type="project" value="InterPro"/>
</dbReference>
<evidence type="ECO:0000256" key="7">
    <source>
        <dbReference type="RuleBase" id="RU000320"/>
    </source>
</evidence>
<dbReference type="InterPro" id="IPR001750">
    <property type="entry name" value="ND/Mrp_TM"/>
</dbReference>
<reference evidence="10" key="1">
    <citation type="submission" date="2012-04" db="EMBL/GenBank/DDBJ databases">
        <authorList>
            <person name="Borisov I.G."/>
            <person name="Ivanikova N.V."/>
            <person name="Pinevich A.V."/>
        </authorList>
    </citation>
    <scope>NUCLEOTIDE SEQUENCE</scope>
    <source>
        <strain evidence="10">CALU 1027</strain>
    </source>
</reference>
<dbReference type="NCBIfam" id="TIGR01972">
    <property type="entry name" value="NDH_I_M"/>
    <property type="match status" value="1"/>
</dbReference>
<dbReference type="GO" id="GO:0003954">
    <property type="term" value="F:NADH dehydrogenase activity"/>
    <property type="evidence" value="ECO:0007669"/>
    <property type="project" value="TreeGrafter"/>
</dbReference>
<keyword evidence="5 8" id="KW-0472">Membrane</keyword>
<dbReference type="PRINTS" id="PR01437">
    <property type="entry name" value="NUOXDRDTASE4"/>
</dbReference>
<name>A0A0M2PYP6_PROHO</name>
<comment type="similarity">
    <text evidence="2">Belongs to the complex I subunit 4 family.</text>
</comment>
<dbReference type="GO" id="GO:0016020">
    <property type="term" value="C:membrane"/>
    <property type="evidence" value="ECO:0007669"/>
    <property type="project" value="UniProtKB-SubCell"/>
</dbReference>
<feature type="transmembrane region" description="Helical" evidence="8">
    <location>
        <begin position="132"/>
        <end position="150"/>
    </location>
</feature>
<feature type="transmembrane region" description="Helical" evidence="8">
    <location>
        <begin position="368"/>
        <end position="392"/>
    </location>
</feature>
<dbReference type="GO" id="GO:0012505">
    <property type="term" value="C:endomembrane system"/>
    <property type="evidence" value="ECO:0007669"/>
    <property type="project" value="UniProtKB-SubCell"/>
</dbReference>
<dbReference type="GO" id="GO:0008137">
    <property type="term" value="F:NADH dehydrogenase (ubiquinone) activity"/>
    <property type="evidence" value="ECO:0007669"/>
    <property type="project" value="InterPro"/>
</dbReference>
<organism evidence="10 11">
    <name type="scientific">Prochlorothrix hollandica PCC 9006 = CALU 1027</name>
    <dbReference type="NCBI Taxonomy" id="317619"/>
    <lineage>
        <taxon>Bacteria</taxon>
        <taxon>Bacillati</taxon>
        <taxon>Cyanobacteriota</taxon>
        <taxon>Cyanophyceae</taxon>
        <taxon>Prochlorotrichales</taxon>
        <taxon>Prochlorotrichaceae</taxon>
        <taxon>Prochlorothrix</taxon>
    </lineage>
</organism>
<dbReference type="RefSeq" id="WP_044077127.1">
    <property type="nucleotide sequence ID" value="NZ_KB235941.1"/>
</dbReference>
<evidence type="ECO:0000256" key="3">
    <source>
        <dbReference type="ARBA" id="ARBA00022692"/>
    </source>
</evidence>
<evidence type="ECO:0000256" key="2">
    <source>
        <dbReference type="ARBA" id="ARBA00009025"/>
    </source>
</evidence>
<feature type="transmembrane region" description="Helical" evidence="8">
    <location>
        <begin position="108"/>
        <end position="126"/>
    </location>
</feature>
<sequence length="537" mass="56855">MLSALIWIPVGAAIVIGLLPNTTSAGLIRSGAGFVSMATLAVAILLLFQFNPQDPGFQFQENLSWLEALGLRYSLGVDGIALPLVMLNVFLIALVIYCTSATVQRPKLYYSLLLLISGGVTGAFLAQDFILFFLFYEVELVPLYLLIAIWGGLRRGYAATKFLIYTALSGVLLLLAFLGLNALTSATSFAYDPALSQLLPLGPQVILLLLVIAAFAIKVPLFPFHTWLPDAHVEASTPVSMLLAGVLLKLGTYGLLRFGVVLFPDGWHLLGPGLAIWAVVSTLYGSLNAIVQKDMKKMVAYSSIGHMGYILLALAAATPISLMGAVMQMISHGLISALLFLLVGFVYSRTGTRDLSVLRGLLNPERGLPLVGSLMIVGAMASSGLPGLMGFVAEFMIFRGSFPVFPVATLLCLIGTGLTSVYFLLLINRAFFGRLTEQFAQLPRVELVEHLPGLVLSLLIVVFGIQPQWLVNWSAASTLSLSASVARTSGVNPAPESASPAAIASLSLPSGLDSAVALISSSTVSTAIGANPNVPGS</sequence>
<dbReference type="EMBL" id="AJTX02000002">
    <property type="protein sequence ID" value="KKJ01556.1"/>
    <property type="molecule type" value="Genomic_DNA"/>
</dbReference>
<dbReference type="AlphaFoldDB" id="A0A0M2PYP6"/>
<dbReference type="STRING" id="317619.GCA_000332315_04174"/>
<feature type="domain" description="NADH:quinone oxidoreductase/Mrp antiporter transmembrane" evidence="9">
    <location>
        <begin position="126"/>
        <end position="419"/>
    </location>
</feature>
<accession>A0A0M2PYP6</accession>
<feature type="transmembrane region" description="Helical" evidence="8">
    <location>
        <begin position="404"/>
        <end position="427"/>
    </location>
</feature>
<keyword evidence="11" id="KW-1185">Reference proteome</keyword>
<keyword evidence="10" id="KW-0560">Oxidoreductase</keyword>
<evidence type="ECO:0000256" key="8">
    <source>
        <dbReference type="SAM" id="Phobius"/>
    </source>
</evidence>
<feature type="transmembrane region" description="Helical" evidence="8">
    <location>
        <begin position="204"/>
        <end position="228"/>
    </location>
</feature>
<comment type="function">
    <text evidence="6">NDH-1 shuttles electrons from NAD(P)H, via FMN and iron-sulfur (Fe-S) centers, to quinones in the respiratory chain. The immediate electron acceptor for the enzyme in this species is believed to be plastoquinone. Couples the redox reaction to proton translocation (for every two electrons transferred, four hydrogen ions are translocated across the cytoplasmic membrane), and thus conserves the redox energy in a proton gradient.</text>
</comment>
<feature type="transmembrane region" description="Helical" evidence="8">
    <location>
        <begin position="240"/>
        <end position="263"/>
    </location>
</feature>